<dbReference type="AlphaFoldDB" id="A0A2P4YUV9"/>
<keyword evidence="3" id="KW-1185">Reference proteome</keyword>
<feature type="compositionally biased region" description="Acidic residues" evidence="1">
    <location>
        <begin position="47"/>
        <end position="65"/>
    </location>
</feature>
<feature type="compositionally biased region" description="Basic residues" evidence="1">
    <location>
        <begin position="120"/>
        <end position="134"/>
    </location>
</feature>
<protein>
    <submittedName>
        <fullName evidence="2">Uncharacterized protein</fullName>
    </submittedName>
</protein>
<reference evidence="2 3" key="1">
    <citation type="journal article" date="2017" name="Genome Biol. Evol.">
        <title>Phytophthora megakarya and P. palmivora, closely related causal agents of cacao black pod rot, underwent increases in genome sizes and gene numbers by different mechanisms.</title>
        <authorList>
            <person name="Ali S.S."/>
            <person name="Shao J."/>
            <person name="Lary D.J."/>
            <person name="Kronmiller B."/>
            <person name="Shen D."/>
            <person name="Strem M.D."/>
            <person name="Amoako-Attah I."/>
            <person name="Akrofi A.Y."/>
            <person name="Begoude B.A."/>
            <person name="Ten Hoopen G.M."/>
            <person name="Coulibaly K."/>
            <person name="Kebe B.I."/>
            <person name="Melnick R.L."/>
            <person name="Guiltinan M.J."/>
            <person name="Tyler B.M."/>
            <person name="Meinhardt L.W."/>
            <person name="Bailey B.A."/>
        </authorList>
    </citation>
    <scope>NUCLEOTIDE SEQUENCE [LARGE SCALE GENOMIC DNA]</scope>
    <source>
        <strain evidence="3">sbr112.9</strain>
    </source>
</reference>
<evidence type="ECO:0000256" key="1">
    <source>
        <dbReference type="SAM" id="MobiDB-lite"/>
    </source>
</evidence>
<feature type="compositionally biased region" description="Basic and acidic residues" evidence="1">
    <location>
        <begin position="66"/>
        <end position="76"/>
    </location>
</feature>
<evidence type="ECO:0000313" key="2">
    <source>
        <dbReference type="EMBL" id="POM81591.1"/>
    </source>
</evidence>
<feature type="compositionally biased region" description="Acidic residues" evidence="1">
    <location>
        <begin position="77"/>
        <end position="89"/>
    </location>
</feature>
<sequence>MSPSQASNDDFPRLVGAENFDVWKTRVCASLDGKHLLGFVKKPDYDGISEDEAEESDGDMSDVDDTPGREPAKTPEIDSDAVAYEESDEELKPPSGSEEDSDEDSGTATKRKNLPAIRPFNRHHAAKDRKRVAKVKPQPLSQYKRRHKEDKTKAFLVKTMDNTHVRLVRNLTTSYEIFTFICKTYQGAAFHGDPYFMQHCLMEIKYEEGSDLTKFFLKLENAMKASDEATEPIMTEGQKSIYLFHSMHKSWKNDFRIWKGHWKFIPYEDLKQSIEGKVRDLQAQERYTLSKGTPETTASKNEHALVAAAPATTAPIHGSGNVCSYCNRPRHSIRPVKGPTGRSCQSWNCTPS</sequence>
<organism evidence="2 3">
    <name type="scientific">Phytophthora palmivora</name>
    <dbReference type="NCBI Taxonomy" id="4796"/>
    <lineage>
        <taxon>Eukaryota</taxon>
        <taxon>Sar</taxon>
        <taxon>Stramenopiles</taxon>
        <taxon>Oomycota</taxon>
        <taxon>Peronosporomycetes</taxon>
        <taxon>Peronosporales</taxon>
        <taxon>Peronosporaceae</taxon>
        <taxon>Phytophthora</taxon>
    </lineage>
</organism>
<dbReference type="EMBL" id="NCKW01000048">
    <property type="protein sequence ID" value="POM81591.1"/>
    <property type="molecule type" value="Genomic_DNA"/>
</dbReference>
<proteinExistence type="predicted"/>
<evidence type="ECO:0000313" key="3">
    <source>
        <dbReference type="Proteomes" id="UP000237271"/>
    </source>
</evidence>
<dbReference type="Pfam" id="PF14223">
    <property type="entry name" value="Retrotran_gag_2"/>
    <property type="match status" value="1"/>
</dbReference>
<gene>
    <name evidence="2" type="ORF">PHPALM_424</name>
</gene>
<feature type="region of interest" description="Disordered" evidence="1">
    <location>
        <begin position="39"/>
        <end position="136"/>
    </location>
</feature>
<name>A0A2P4YUV9_9STRA</name>
<dbReference type="OrthoDB" id="91303at2759"/>
<dbReference type="Proteomes" id="UP000237271">
    <property type="component" value="Unassembled WGS sequence"/>
</dbReference>
<accession>A0A2P4YUV9</accession>
<comment type="caution">
    <text evidence="2">The sequence shown here is derived from an EMBL/GenBank/DDBJ whole genome shotgun (WGS) entry which is preliminary data.</text>
</comment>